<dbReference type="InterPro" id="IPR010982">
    <property type="entry name" value="Lambda_DNA-bd_dom_sf"/>
</dbReference>
<dbReference type="PROSITE" id="PS50943">
    <property type="entry name" value="HTH_CROC1"/>
    <property type="match status" value="1"/>
</dbReference>
<sequence>MKQVTAKIGYGVDLTSLVDRVVATMPGHVPPEVRKRLAEPLRNTLRTVRQLVELSQADMAQRIGMPEQAYGRFERESSSIVPSASTLRRMYRVLESSVDELLGPEGGEASEPVAKPSSGGSRSRQPASRRSRSHSRTGRTRRLALRVDVE</sequence>
<feature type="compositionally biased region" description="Basic residues" evidence="1">
    <location>
        <begin position="127"/>
        <end position="144"/>
    </location>
</feature>
<dbReference type="SMART" id="SM00530">
    <property type="entry name" value="HTH_XRE"/>
    <property type="match status" value="1"/>
</dbReference>
<dbReference type="SUPFAM" id="SSF47413">
    <property type="entry name" value="lambda repressor-like DNA-binding domains"/>
    <property type="match status" value="1"/>
</dbReference>
<proteinExistence type="predicted"/>
<keyword evidence="3" id="KW-0540">Nuclease</keyword>
<gene>
    <name evidence="3" type="ORF">ATI61_106534</name>
</gene>
<keyword evidence="3" id="KW-0378">Hydrolase</keyword>
<dbReference type="Gene3D" id="1.10.260.40">
    <property type="entry name" value="lambda repressor-like DNA-binding domains"/>
    <property type="match status" value="1"/>
</dbReference>
<dbReference type="Proteomes" id="UP000256345">
    <property type="component" value="Unassembled WGS sequence"/>
</dbReference>
<comment type="caution">
    <text evidence="3">The sequence shown here is derived from an EMBL/GenBank/DDBJ whole genome shotgun (WGS) entry which is preliminary data.</text>
</comment>
<dbReference type="EMBL" id="QUMU01000006">
    <property type="protein sequence ID" value="REG31064.1"/>
    <property type="molecule type" value="Genomic_DNA"/>
</dbReference>
<accession>A0ABX9K181</accession>
<feature type="region of interest" description="Disordered" evidence="1">
    <location>
        <begin position="101"/>
        <end position="150"/>
    </location>
</feature>
<dbReference type="CDD" id="cd00093">
    <property type="entry name" value="HTH_XRE"/>
    <property type="match status" value="1"/>
</dbReference>
<protein>
    <submittedName>
        <fullName evidence="3">DNA-binding XRE family transcriptional regulator</fullName>
    </submittedName>
</protein>
<keyword evidence="3" id="KW-0238">DNA-binding</keyword>
<feature type="domain" description="HTH cro/C1-type" evidence="2">
    <location>
        <begin position="45"/>
        <end position="101"/>
    </location>
</feature>
<feature type="compositionally biased region" description="Low complexity" evidence="1">
    <location>
        <begin position="117"/>
        <end position="126"/>
    </location>
</feature>
<organism evidence="3 4">
    <name type="scientific">Archangium gephyra</name>
    <dbReference type="NCBI Taxonomy" id="48"/>
    <lineage>
        <taxon>Bacteria</taxon>
        <taxon>Pseudomonadati</taxon>
        <taxon>Myxococcota</taxon>
        <taxon>Myxococcia</taxon>
        <taxon>Myxococcales</taxon>
        <taxon>Cystobacterineae</taxon>
        <taxon>Archangiaceae</taxon>
        <taxon>Archangium</taxon>
    </lineage>
</organism>
<reference evidence="3 4" key="1">
    <citation type="submission" date="2018-08" db="EMBL/GenBank/DDBJ databases">
        <title>Genomic Encyclopedia of Archaeal and Bacterial Type Strains, Phase II (KMG-II): from individual species to whole genera.</title>
        <authorList>
            <person name="Goeker M."/>
        </authorList>
    </citation>
    <scope>NUCLEOTIDE SEQUENCE [LARGE SCALE GENOMIC DNA]</scope>
    <source>
        <strain evidence="3 4">DSM 2261</strain>
    </source>
</reference>
<dbReference type="InterPro" id="IPR001387">
    <property type="entry name" value="Cro/C1-type_HTH"/>
</dbReference>
<keyword evidence="3" id="KW-0269">Exonuclease</keyword>
<evidence type="ECO:0000259" key="2">
    <source>
        <dbReference type="PROSITE" id="PS50943"/>
    </source>
</evidence>
<dbReference type="GO" id="GO:0004527">
    <property type="term" value="F:exonuclease activity"/>
    <property type="evidence" value="ECO:0007669"/>
    <property type="project" value="UniProtKB-KW"/>
</dbReference>
<evidence type="ECO:0000313" key="3">
    <source>
        <dbReference type="EMBL" id="REG31064.1"/>
    </source>
</evidence>
<evidence type="ECO:0000313" key="4">
    <source>
        <dbReference type="Proteomes" id="UP000256345"/>
    </source>
</evidence>
<keyword evidence="4" id="KW-1185">Reference proteome</keyword>
<dbReference type="GO" id="GO:0003677">
    <property type="term" value="F:DNA binding"/>
    <property type="evidence" value="ECO:0007669"/>
    <property type="project" value="UniProtKB-KW"/>
</dbReference>
<evidence type="ECO:0000256" key="1">
    <source>
        <dbReference type="SAM" id="MobiDB-lite"/>
    </source>
</evidence>
<dbReference type="Pfam" id="PF01381">
    <property type="entry name" value="HTH_3"/>
    <property type="match status" value="1"/>
</dbReference>
<name>A0ABX9K181_9BACT</name>